<protein>
    <submittedName>
        <fullName evidence="2">MazG protein</fullName>
        <ecNumber evidence="2">3.6.1.19</ecNumber>
    </submittedName>
</protein>
<gene>
    <name evidence="2" type="primary">mazG</name>
    <name evidence="2" type="ORF">SR41_02350</name>
</gene>
<dbReference type="InterPro" id="IPR011551">
    <property type="entry name" value="NTP_PyrPHydrolase_MazG"/>
</dbReference>
<dbReference type="Gene3D" id="1.10.287.1080">
    <property type="entry name" value="MazG-like"/>
    <property type="match status" value="2"/>
</dbReference>
<dbReference type="EMBL" id="JXTP01000010">
    <property type="protein sequence ID" value="KIU29924.1"/>
    <property type="molecule type" value="Genomic_DNA"/>
</dbReference>
<dbReference type="Proteomes" id="UP000033203">
    <property type="component" value="Unassembled WGS sequence"/>
</dbReference>
<proteinExistence type="predicted"/>
<reference evidence="2 3" key="1">
    <citation type="submission" date="2015-01" db="EMBL/GenBank/DDBJ databases">
        <title>Genome of Sphingomonas taxi strain 30a.</title>
        <authorList>
            <person name="Eevers N."/>
            <person name="Van Hamme J."/>
            <person name="Bottos E."/>
            <person name="Weyens N."/>
            <person name="Vangronsveld J."/>
        </authorList>
    </citation>
    <scope>NUCLEOTIDE SEQUENCE [LARGE SCALE GENOMIC DNA]</scope>
    <source>
        <strain evidence="2 3">30a</strain>
    </source>
</reference>
<dbReference type="GO" id="GO:0046081">
    <property type="term" value="P:dUTP catabolic process"/>
    <property type="evidence" value="ECO:0007669"/>
    <property type="project" value="TreeGrafter"/>
</dbReference>
<feature type="domain" description="NTP pyrophosphohydrolase MazG-like" evidence="1">
    <location>
        <begin position="26"/>
        <end position="99"/>
    </location>
</feature>
<dbReference type="CDD" id="cd11529">
    <property type="entry name" value="NTP-PPase_MazG_Cterm"/>
    <property type="match status" value="1"/>
</dbReference>
<organism evidence="2 3">
    <name type="scientific">Sphingomonas melonis</name>
    <dbReference type="NCBI Taxonomy" id="152682"/>
    <lineage>
        <taxon>Bacteria</taxon>
        <taxon>Pseudomonadati</taxon>
        <taxon>Pseudomonadota</taxon>
        <taxon>Alphaproteobacteria</taxon>
        <taxon>Sphingomonadales</taxon>
        <taxon>Sphingomonadaceae</taxon>
        <taxon>Sphingomonas</taxon>
    </lineage>
</organism>
<dbReference type="EC" id="3.6.1.19" evidence="2"/>
<keyword evidence="2" id="KW-0378">Hydrolase</keyword>
<dbReference type="GO" id="GO:0046052">
    <property type="term" value="P:UTP catabolic process"/>
    <property type="evidence" value="ECO:0007669"/>
    <property type="project" value="TreeGrafter"/>
</dbReference>
<evidence type="ECO:0000259" key="1">
    <source>
        <dbReference type="Pfam" id="PF03819"/>
    </source>
</evidence>
<dbReference type="InterPro" id="IPR048015">
    <property type="entry name" value="NTP-PPase_MazG-like_N"/>
</dbReference>
<evidence type="ECO:0000313" key="2">
    <source>
        <dbReference type="EMBL" id="KIU29924.1"/>
    </source>
</evidence>
<dbReference type="GO" id="GO:0047429">
    <property type="term" value="F:nucleoside triphosphate diphosphatase activity"/>
    <property type="evidence" value="ECO:0007669"/>
    <property type="project" value="InterPro"/>
</dbReference>
<sequence length="244" mass="26954">MAVERLLAIMARLRDPQRGCEWDVAQTWATIAPYTIEEAYEVADAIARNDADDLKDELGDLLLQVVFHARIAEEAGAFAFADVVAAISDKMERRHPHIFGDASHSPGWEELKAAERRDTTQDDSALAGVAAGLPALMRAVKLQKRAARTGFDWPDQTGAIAKIMEEVEEVKTASDDQREDEIGDLLFAVVNWARHLGVDPEAALRSGNAKFERRFRAMEALGGEAFAALSLNNKEALWQQVKRG</sequence>
<dbReference type="GO" id="GO:0006203">
    <property type="term" value="P:dGTP catabolic process"/>
    <property type="evidence" value="ECO:0007669"/>
    <property type="project" value="TreeGrafter"/>
</dbReference>
<dbReference type="GO" id="GO:0046061">
    <property type="term" value="P:dATP catabolic process"/>
    <property type="evidence" value="ECO:0007669"/>
    <property type="project" value="TreeGrafter"/>
</dbReference>
<dbReference type="GO" id="GO:0006950">
    <property type="term" value="P:response to stress"/>
    <property type="evidence" value="ECO:0007669"/>
    <property type="project" value="UniProtKB-ARBA"/>
</dbReference>
<dbReference type="SUPFAM" id="SSF101386">
    <property type="entry name" value="all-alpha NTP pyrophosphatases"/>
    <property type="match status" value="2"/>
</dbReference>
<dbReference type="CDD" id="cd11528">
    <property type="entry name" value="NTP-PPase_MazG_Nterm"/>
    <property type="match status" value="1"/>
</dbReference>
<dbReference type="GO" id="GO:0046076">
    <property type="term" value="P:dTTP catabolic process"/>
    <property type="evidence" value="ECO:0007669"/>
    <property type="project" value="TreeGrafter"/>
</dbReference>
<dbReference type="Pfam" id="PF03819">
    <property type="entry name" value="MazG"/>
    <property type="match status" value="2"/>
</dbReference>
<comment type="caution">
    <text evidence="2">The sequence shown here is derived from an EMBL/GenBank/DDBJ whole genome shotgun (WGS) entry which is preliminary data.</text>
</comment>
<dbReference type="InterPro" id="IPR004518">
    <property type="entry name" value="MazG-like_dom"/>
</dbReference>
<dbReference type="FunFam" id="1.10.287.1080:FF:000001">
    <property type="entry name" value="Nucleoside triphosphate pyrophosphohydrolase"/>
    <property type="match status" value="1"/>
</dbReference>
<dbReference type="GO" id="GO:0046047">
    <property type="term" value="P:TTP catabolic process"/>
    <property type="evidence" value="ECO:0007669"/>
    <property type="project" value="TreeGrafter"/>
</dbReference>
<dbReference type="NCBIfam" id="TIGR00444">
    <property type="entry name" value="mazG"/>
    <property type="match status" value="1"/>
</dbReference>
<dbReference type="NCBIfam" id="NF007113">
    <property type="entry name" value="PRK09562.1"/>
    <property type="match status" value="1"/>
</dbReference>
<dbReference type="PATRIC" id="fig|1549858.7.peg.459"/>
<evidence type="ECO:0000313" key="3">
    <source>
        <dbReference type="Proteomes" id="UP000033203"/>
    </source>
</evidence>
<feature type="domain" description="NTP pyrophosphohydrolase MazG-like" evidence="1">
    <location>
        <begin position="163"/>
        <end position="214"/>
    </location>
</feature>
<dbReference type="InterPro" id="IPR048011">
    <property type="entry name" value="NTP-PPase_MazG-like_C"/>
</dbReference>
<dbReference type="PANTHER" id="PTHR30522:SF0">
    <property type="entry name" value="NUCLEOSIDE TRIPHOSPHATE PYROPHOSPHOHYDROLASE"/>
    <property type="match status" value="1"/>
</dbReference>
<name>A0A0D1L094_9SPHN</name>
<dbReference type="PANTHER" id="PTHR30522">
    <property type="entry name" value="NUCLEOSIDE TRIPHOSPHATE PYROPHOSPHOHYDROLASE"/>
    <property type="match status" value="1"/>
</dbReference>
<accession>A0A0D1L094</accession>
<dbReference type="AlphaFoldDB" id="A0A0D1L094"/>